<evidence type="ECO:0000256" key="4">
    <source>
        <dbReference type="PROSITE-ProRule" id="PRU00134"/>
    </source>
</evidence>
<evidence type="ECO:0000313" key="7">
    <source>
        <dbReference type="Proteomes" id="UP000826234"/>
    </source>
</evidence>
<accession>A0ABQ7TPV8</accession>
<dbReference type="InterPro" id="IPR002893">
    <property type="entry name" value="Znf_MYND"/>
</dbReference>
<evidence type="ECO:0000256" key="1">
    <source>
        <dbReference type="ARBA" id="ARBA00022723"/>
    </source>
</evidence>
<dbReference type="Gene3D" id="6.10.140.2220">
    <property type="match status" value="1"/>
</dbReference>
<dbReference type="EMBL" id="JAIPUX010000026">
    <property type="protein sequence ID" value="KAH0631810.1"/>
    <property type="molecule type" value="Genomic_DNA"/>
</dbReference>
<protein>
    <recommendedName>
        <fullName evidence="5">MYND-type domain-containing protein</fullName>
    </recommendedName>
</protein>
<keyword evidence="3" id="KW-0862">Zinc</keyword>
<keyword evidence="7" id="KW-1185">Reference proteome</keyword>
<sequence length="342" mass="38918">MSWDELALLLSTENPLSAMEGKKLCTDFGIRSYFEMFQKMEDTFKFCVECKKLSGSLSDPKRLRRCKRCQNVYYCGSECQRANWPVHKTVCKKLKLVALDRLVEWLIFTAIRLTDVKGWEDWFLMQEGLEEKLHLIMSGRYMNILWANAGKPKPDEAELMESVKRVTTDFVSRPATIGLGMYAFCLDPYTKPITVHVVGASHVETLNARVTDYDELSRMFPKHQGIEVVMVGVDVVDGPIMRPPLVAFGPRGRVSMWVGEEPGLVSEQEMKNSLKILMELEAQITGCGPNPFASLKPEQAYSNPNKPPVYCNSHYIMFYGLSDGLDEPDVGEIDEEEMEEKN</sequence>
<dbReference type="PROSITE" id="PS50865">
    <property type="entry name" value="ZF_MYND_2"/>
    <property type="match status" value="1"/>
</dbReference>
<proteinExistence type="predicted"/>
<gene>
    <name evidence="6" type="ORF">JD844_019637</name>
</gene>
<evidence type="ECO:0000313" key="6">
    <source>
        <dbReference type="EMBL" id="KAH0631810.1"/>
    </source>
</evidence>
<dbReference type="PROSITE" id="PS01360">
    <property type="entry name" value="ZF_MYND_1"/>
    <property type="match status" value="1"/>
</dbReference>
<comment type="caution">
    <text evidence="6">The sequence shown here is derived from an EMBL/GenBank/DDBJ whole genome shotgun (WGS) entry which is preliminary data.</text>
</comment>
<dbReference type="PANTHER" id="PTHR46920">
    <property type="match status" value="1"/>
</dbReference>
<dbReference type="Proteomes" id="UP000826234">
    <property type="component" value="Unassembled WGS sequence"/>
</dbReference>
<evidence type="ECO:0000259" key="5">
    <source>
        <dbReference type="PROSITE" id="PS50865"/>
    </source>
</evidence>
<name>A0ABQ7TPV8_PHRPL</name>
<reference evidence="6 7" key="1">
    <citation type="journal article" date="2022" name="Gigascience">
        <title>A chromosome-level genome assembly and annotation of the desert horned lizard, Phrynosoma platyrhinos, provides insight into chromosomal rearrangements among reptiles.</title>
        <authorList>
            <person name="Koochekian N."/>
            <person name="Ascanio A."/>
            <person name="Farleigh K."/>
            <person name="Card D.C."/>
            <person name="Schield D.R."/>
            <person name="Castoe T.A."/>
            <person name="Jezkova T."/>
        </authorList>
    </citation>
    <scope>NUCLEOTIDE SEQUENCE [LARGE SCALE GENOMIC DNA]</scope>
    <source>
        <strain evidence="6">NK-2021</strain>
    </source>
</reference>
<dbReference type="Pfam" id="PF01753">
    <property type="entry name" value="zf-MYND"/>
    <property type="match status" value="1"/>
</dbReference>
<organism evidence="6 7">
    <name type="scientific">Phrynosoma platyrhinos</name>
    <name type="common">Desert horned lizard</name>
    <dbReference type="NCBI Taxonomy" id="52577"/>
    <lineage>
        <taxon>Eukaryota</taxon>
        <taxon>Metazoa</taxon>
        <taxon>Chordata</taxon>
        <taxon>Craniata</taxon>
        <taxon>Vertebrata</taxon>
        <taxon>Euteleostomi</taxon>
        <taxon>Lepidosauria</taxon>
        <taxon>Squamata</taxon>
        <taxon>Bifurcata</taxon>
        <taxon>Unidentata</taxon>
        <taxon>Episquamata</taxon>
        <taxon>Toxicofera</taxon>
        <taxon>Iguania</taxon>
        <taxon>Phrynosomatidae</taxon>
        <taxon>Phrynosomatinae</taxon>
        <taxon>Phrynosoma</taxon>
    </lineage>
</organism>
<dbReference type="SUPFAM" id="SSF144232">
    <property type="entry name" value="HIT/MYND zinc finger-like"/>
    <property type="match status" value="1"/>
</dbReference>
<dbReference type="InterPro" id="IPR052839">
    <property type="entry name" value="Mito_gene_expr_regulator"/>
</dbReference>
<evidence type="ECO:0000256" key="2">
    <source>
        <dbReference type="ARBA" id="ARBA00022771"/>
    </source>
</evidence>
<dbReference type="PANTHER" id="PTHR46920:SF1">
    <property type="entry name" value="PROTEIN MSS51 HOMOLOG, MITOCHONDRIAL-RELATED"/>
    <property type="match status" value="1"/>
</dbReference>
<keyword evidence="2 4" id="KW-0863">Zinc-finger</keyword>
<feature type="domain" description="MYND-type" evidence="5">
    <location>
        <begin position="47"/>
        <end position="91"/>
    </location>
</feature>
<keyword evidence="1" id="KW-0479">Metal-binding</keyword>
<evidence type="ECO:0000256" key="3">
    <source>
        <dbReference type="ARBA" id="ARBA00022833"/>
    </source>
</evidence>